<keyword evidence="3" id="KW-1185">Reference proteome</keyword>
<evidence type="ECO:0000256" key="1">
    <source>
        <dbReference type="SAM" id="MobiDB-lite"/>
    </source>
</evidence>
<organism evidence="2 3">
    <name type="scientific">Xanthoceras sorbifolium</name>
    <dbReference type="NCBI Taxonomy" id="99658"/>
    <lineage>
        <taxon>Eukaryota</taxon>
        <taxon>Viridiplantae</taxon>
        <taxon>Streptophyta</taxon>
        <taxon>Embryophyta</taxon>
        <taxon>Tracheophyta</taxon>
        <taxon>Spermatophyta</taxon>
        <taxon>Magnoliopsida</taxon>
        <taxon>eudicotyledons</taxon>
        <taxon>Gunneridae</taxon>
        <taxon>Pentapetalae</taxon>
        <taxon>rosids</taxon>
        <taxon>malvids</taxon>
        <taxon>Sapindales</taxon>
        <taxon>Sapindaceae</taxon>
        <taxon>Xanthoceroideae</taxon>
        <taxon>Xanthoceras</taxon>
    </lineage>
</organism>
<gene>
    <name evidence="2" type="ORF">JRO89_XS06G0124600</name>
</gene>
<evidence type="ECO:0000313" key="2">
    <source>
        <dbReference type="EMBL" id="KAH7569210.1"/>
    </source>
</evidence>
<feature type="region of interest" description="Disordered" evidence="1">
    <location>
        <begin position="34"/>
        <end position="82"/>
    </location>
</feature>
<name>A0ABQ8HXX2_9ROSI</name>
<reference evidence="2 3" key="1">
    <citation type="submission" date="2021-02" db="EMBL/GenBank/DDBJ databases">
        <title>Plant Genome Project.</title>
        <authorList>
            <person name="Zhang R.-G."/>
        </authorList>
    </citation>
    <scope>NUCLEOTIDE SEQUENCE [LARGE SCALE GENOMIC DNA]</scope>
    <source>
        <tissue evidence="2">Leaves</tissue>
    </source>
</reference>
<dbReference type="Proteomes" id="UP000827721">
    <property type="component" value="Unassembled WGS sequence"/>
</dbReference>
<dbReference type="EMBL" id="JAFEMO010000006">
    <property type="protein sequence ID" value="KAH7569210.1"/>
    <property type="molecule type" value="Genomic_DNA"/>
</dbReference>
<evidence type="ECO:0000313" key="3">
    <source>
        <dbReference type="Proteomes" id="UP000827721"/>
    </source>
</evidence>
<feature type="compositionally biased region" description="Basic and acidic residues" evidence="1">
    <location>
        <begin position="50"/>
        <end position="59"/>
    </location>
</feature>
<sequence length="131" mass="14694">MNEAIFHQNSKDAMVVESISFQQVTSSRAAISVSLRNSTEAGTSDGRNTSFDHKSRMDEQSESMLSNTANPNIFAGGVQDDPLNMFREQSSDVLGKEFDNVEEAEEYYHKVRDAKGQTRESCRAAMRVNYE</sequence>
<proteinExistence type="predicted"/>
<protein>
    <submittedName>
        <fullName evidence="2">Uncharacterized protein</fullName>
    </submittedName>
</protein>
<comment type="caution">
    <text evidence="2">The sequence shown here is derived from an EMBL/GenBank/DDBJ whole genome shotgun (WGS) entry which is preliminary data.</text>
</comment>
<feature type="compositionally biased region" description="Polar residues" evidence="1">
    <location>
        <begin position="34"/>
        <end position="49"/>
    </location>
</feature>
<accession>A0ABQ8HXX2</accession>
<feature type="compositionally biased region" description="Polar residues" evidence="1">
    <location>
        <begin position="62"/>
        <end position="71"/>
    </location>
</feature>